<dbReference type="AlphaFoldDB" id="A0A8R7Q3P4"/>
<organism evidence="2 3">
    <name type="scientific">Triticum urartu</name>
    <name type="common">Red wild einkorn</name>
    <name type="synonym">Crithodium urartu</name>
    <dbReference type="NCBI Taxonomy" id="4572"/>
    <lineage>
        <taxon>Eukaryota</taxon>
        <taxon>Viridiplantae</taxon>
        <taxon>Streptophyta</taxon>
        <taxon>Embryophyta</taxon>
        <taxon>Tracheophyta</taxon>
        <taxon>Spermatophyta</taxon>
        <taxon>Magnoliopsida</taxon>
        <taxon>Liliopsida</taxon>
        <taxon>Poales</taxon>
        <taxon>Poaceae</taxon>
        <taxon>BOP clade</taxon>
        <taxon>Pooideae</taxon>
        <taxon>Triticodae</taxon>
        <taxon>Triticeae</taxon>
        <taxon>Triticinae</taxon>
        <taxon>Triticum</taxon>
    </lineage>
</organism>
<feature type="compositionally biased region" description="Pro residues" evidence="1">
    <location>
        <begin position="42"/>
        <end position="53"/>
    </location>
</feature>
<dbReference type="Gramene" id="TuG1812G0400000897.01.T01">
    <property type="protein sequence ID" value="TuG1812G0400000897.01.T01"/>
    <property type="gene ID" value="TuG1812G0400000897.01"/>
</dbReference>
<evidence type="ECO:0000256" key="1">
    <source>
        <dbReference type="SAM" id="MobiDB-lite"/>
    </source>
</evidence>
<feature type="region of interest" description="Disordered" evidence="1">
    <location>
        <begin position="138"/>
        <end position="167"/>
    </location>
</feature>
<protein>
    <submittedName>
        <fullName evidence="2">Uncharacterized protein</fullName>
    </submittedName>
</protein>
<reference evidence="3" key="1">
    <citation type="journal article" date="2013" name="Nature">
        <title>Draft genome of the wheat A-genome progenitor Triticum urartu.</title>
        <authorList>
            <person name="Ling H.Q."/>
            <person name="Zhao S."/>
            <person name="Liu D."/>
            <person name="Wang J."/>
            <person name="Sun H."/>
            <person name="Zhang C."/>
            <person name="Fan H."/>
            <person name="Li D."/>
            <person name="Dong L."/>
            <person name="Tao Y."/>
            <person name="Gao C."/>
            <person name="Wu H."/>
            <person name="Li Y."/>
            <person name="Cui Y."/>
            <person name="Guo X."/>
            <person name="Zheng S."/>
            <person name="Wang B."/>
            <person name="Yu K."/>
            <person name="Liang Q."/>
            <person name="Yang W."/>
            <person name="Lou X."/>
            <person name="Chen J."/>
            <person name="Feng M."/>
            <person name="Jian J."/>
            <person name="Zhang X."/>
            <person name="Luo G."/>
            <person name="Jiang Y."/>
            <person name="Liu J."/>
            <person name="Wang Z."/>
            <person name="Sha Y."/>
            <person name="Zhang B."/>
            <person name="Wu H."/>
            <person name="Tang D."/>
            <person name="Shen Q."/>
            <person name="Xue P."/>
            <person name="Zou S."/>
            <person name="Wang X."/>
            <person name="Liu X."/>
            <person name="Wang F."/>
            <person name="Yang Y."/>
            <person name="An X."/>
            <person name="Dong Z."/>
            <person name="Zhang K."/>
            <person name="Zhang X."/>
            <person name="Luo M.C."/>
            <person name="Dvorak J."/>
            <person name="Tong Y."/>
            <person name="Wang J."/>
            <person name="Yang H."/>
            <person name="Li Z."/>
            <person name="Wang D."/>
            <person name="Zhang A."/>
            <person name="Wang J."/>
        </authorList>
    </citation>
    <scope>NUCLEOTIDE SEQUENCE</scope>
    <source>
        <strain evidence="3">cv. G1812</strain>
    </source>
</reference>
<keyword evidence="3" id="KW-1185">Reference proteome</keyword>
<feature type="compositionally biased region" description="Polar residues" evidence="1">
    <location>
        <begin position="17"/>
        <end position="31"/>
    </location>
</feature>
<proteinExistence type="predicted"/>
<dbReference type="Proteomes" id="UP000015106">
    <property type="component" value="Chromosome 4"/>
</dbReference>
<evidence type="ECO:0000313" key="3">
    <source>
        <dbReference type="Proteomes" id="UP000015106"/>
    </source>
</evidence>
<reference evidence="2" key="3">
    <citation type="submission" date="2022-06" db="UniProtKB">
        <authorList>
            <consortium name="EnsemblPlants"/>
        </authorList>
    </citation>
    <scope>IDENTIFICATION</scope>
</reference>
<accession>A0A8R7Q3P4</accession>
<evidence type="ECO:0000313" key="2">
    <source>
        <dbReference type="EnsemblPlants" id="TuG1812G0400000897.01.T01"/>
    </source>
</evidence>
<dbReference type="EnsemblPlants" id="TuG1812G0400000897.01.T01">
    <property type="protein sequence ID" value="TuG1812G0400000897.01.T01"/>
    <property type="gene ID" value="TuG1812G0400000897.01"/>
</dbReference>
<sequence length="186" mass="20727">PDPLPNVKPAHDLLFLSKSQTTHHASPARTSTRFHGRRSTVPLPPSSPLPPPGRRGTSRGQKSIPTFLPYRRRSKTLNRGEQRAWVPSLPSSMQKERTQALSNPPSCLPALPRHLFPRAASQAPHLWPPHLSTCPAGPAAFQHSDSSSIHLHRTRPPRRTNCLAPTPPPPCRLHTAVRFRRIIYVI</sequence>
<name>A0A8R7Q3P4_TRIUA</name>
<feature type="region of interest" description="Disordered" evidence="1">
    <location>
        <begin position="1"/>
        <end position="93"/>
    </location>
</feature>
<reference evidence="2" key="2">
    <citation type="submission" date="2018-03" db="EMBL/GenBank/DDBJ databases">
        <title>The Triticum urartu genome reveals the dynamic nature of wheat genome evolution.</title>
        <authorList>
            <person name="Ling H."/>
            <person name="Ma B."/>
            <person name="Shi X."/>
            <person name="Liu H."/>
            <person name="Dong L."/>
            <person name="Sun H."/>
            <person name="Cao Y."/>
            <person name="Gao Q."/>
            <person name="Zheng S."/>
            <person name="Li Y."/>
            <person name="Yu Y."/>
            <person name="Du H."/>
            <person name="Qi M."/>
            <person name="Li Y."/>
            <person name="Yu H."/>
            <person name="Cui Y."/>
            <person name="Wang N."/>
            <person name="Chen C."/>
            <person name="Wu H."/>
            <person name="Zhao Y."/>
            <person name="Zhang J."/>
            <person name="Li Y."/>
            <person name="Zhou W."/>
            <person name="Zhang B."/>
            <person name="Hu W."/>
            <person name="Eijk M."/>
            <person name="Tang J."/>
            <person name="Witsenboer H."/>
            <person name="Zhao S."/>
            <person name="Li Z."/>
            <person name="Zhang A."/>
            <person name="Wang D."/>
            <person name="Liang C."/>
        </authorList>
    </citation>
    <scope>NUCLEOTIDE SEQUENCE [LARGE SCALE GENOMIC DNA]</scope>
    <source>
        <strain evidence="2">cv. G1812</strain>
    </source>
</reference>